<evidence type="ECO:0000256" key="2">
    <source>
        <dbReference type="SAM" id="MobiDB-lite"/>
    </source>
</evidence>
<dbReference type="Pfam" id="PF07896">
    <property type="entry name" value="DUF1674"/>
    <property type="match status" value="1"/>
</dbReference>
<gene>
    <name evidence="4" type="ORF">FOL47_003770</name>
</gene>
<dbReference type="OrthoDB" id="77762at2759"/>
<reference evidence="4 5" key="1">
    <citation type="submission" date="2020-04" db="EMBL/GenBank/DDBJ databases">
        <title>Perkinsus chesapeaki whole genome sequence.</title>
        <authorList>
            <person name="Bogema D.R."/>
        </authorList>
    </citation>
    <scope>NUCLEOTIDE SEQUENCE [LARGE SCALE GENOMIC DNA]</scope>
    <source>
        <strain evidence="4">ATCC PRA-425</strain>
    </source>
</reference>
<organism evidence="4 5">
    <name type="scientific">Perkinsus chesapeaki</name>
    <name type="common">Clam parasite</name>
    <name type="synonym">Perkinsus andrewsi</name>
    <dbReference type="NCBI Taxonomy" id="330153"/>
    <lineage>
        <taxon>Eukaryota</taxon>
        <taxon>Sar</taxon>
        <taxon>Alveolata</taxon>
        <taxon>Perkinsozoa</taxon>
        <taxon>Perkinsea</taxon>
        <taxon>Perkinsida</taxon>
        <taxon>Perkinsidae</taxon>
        <taxon>Perkinsus</taxon>
    </lineage>
</organism>
<feature type="compositionally biased region" description="Acidic residues" evidence="2">
    <location>
        <begin position="285"/>
        <end position="296"/>
    </location>
</feature>
<comment type="caution">
    <text evidence="4">The sequence shown here is derived from an EMBL/GenBank/DDBJ whole genome shotgun (WGS) entry which is preliminary data.</text>
</comment>
<dbReference type="InterPro" id="IPR032269">
    <property type="entry name" value="DUF4833"/>
</dbReference>
<evidence type="ECO:0000313" key="5">
    <source>
        <dbReference type="Proteomes" id="UP000591131"/>
    </source>
</evidence>
<feature type="domain" description="DUF4833" evidence="3">
    <location>
        <begin position="52"/>
        <end position="206"/>
    </location>
</feature>
<evidence type="ECO:0000256" key="1">
    <source>
        <dbReference type="ARBA" id="ARBA00005701"/>
    </source>
</evidence>
<protein>
    <recommendedName>
        <fullName evidence="3">DUF4833 domain-containing protein</fullName>
    </recommendedName>
</protein>
<feature type="region of interest" description="Disordered" evidence="2">
    <location>
        <begin position="272"/>
        <end position="303"/>
    </location>
</feature>
<name>A0A7J6N0B2_PERCH</name>
<sequence length="341" mass="38332">MASSPQVRSLGDYDSSNPVGPFNHIPAPDQRGSPLLLEKQAAIFNDPATLIIITRNKNDNTVAYRMKFNEKGERDEHEPVHGFWVRFSDHPEVPDPEKLHRELGFFEAKLAYGCSSKKMDKSDESLKSTGHNHLGTDEDTFLLTLHAVRSLPLTVIKGKDGKYRATAFKHGKQLVIYRIYVYAQEHKWNPIPTVKYVNIHGIDPVTAFMLRAVRLLALPVRPRIFPLCALRRFSTAGSAGDESMAAQMEVLFPVDSEYKNVARHEAAAAQAVVDDDDVTSSSDSSTDDDSDLDEEEQAKYYRSDEKAPLWGALEGECGFKYEGPEPTRHGDWQFKGRCTDF</sequence>
<proteinExistence type="inferred from homology"/>
<dbReference type="AlphaFoldDB" id="A0A7J6N0B2"/>
<dbReference type="Pfam" id="PF16117">
    <property type="entry name" value="DUF4833"/>
    <property type="match status" value="1"/>
</dbReference>
<accession>A0A7J6N0B2</accession>
<dbReference type="EMBL" id="JAAPAO010000022">
    <property type="protein sequence ID" value="KAF4677037.1"/>
    <property type="molecule type" value="Genomic_DNA"/>
</dbReference>
<evidence type="ECO:0000259" key="3">
    <source>
        <dbReference type="Pfam" id="PF16117"/>
    </source>
</evidence>
<dbReference type="Proteomes" id="UP000591131">
    <property type="component" value="Unassembled WGS sequence"/>
</dbReference>
<keyword evidence="5" id="KW-1185">Reference proteome</keyword>
<comment type="similarity">
    <text evidence="1">Belongs to the SDHAF4 family.</text>
</comment>
<feature type="region of interest" description="Disordered" evidence="2">
    <location>
        <begin position="1"/>
        <end position="32"/>
    </location>
</feature>
<evidence type="ECO:0000313" key="4">
    <source>
        <dbReference type="EMBL" id="KAF4677037.1"/>
    </source>
</evidence>
<dbReference type="InterPro" id="IPR012875">
    <property type="entry name" value="SDHF4"/>
</dbReference>